<dbReference type="GO" id="GO:0006351">
    <property type="term" value="P:DNA-templated transcription"/>
    <property type="evidence" value="ECO:0007669"/>
    <property type="project" value="TreeGrafter"/>
</dbReference>
<name>A0A4R6X4K7_9GAMM</name>
<dbReference type="InterPro" id="IPR058163">
    <property type="entry name" value="LysR-type_TF_proteobact-type"/>
</dbReference>
<evidence type="ECO:0000256" key="1">
    <source>
        <dbReference type="ARBA" id="ARBA00009437"/>
    </source>
</evidence>
<keyword evidence="2" id="KW-0805">Transcription regulation</keyword>
<dbReference type="Gene3D" id="1.10.10.10">
    <property type="entry name" value="Winged helix-like DNA-binding domain superfamily/Winged helix DNA-binding domain"/>
    <property type="match status" value="1"/>
</dbReference>
<organism evidence="6 7">
    <name type="scientific">Marinomonas communis</name>
    <dbReference type="NCBI Taxonomy" id="28254"/>
    <lineage>
        <taxon>Bacteria</taxon>
        <taxon>Pseudomonadati</taxon>
        <taxon>Pseudomonadota</taxon>
        <taxon>Gammaproteobacteria</taxon>
        <taxon>Oceanospirillales</taxon>
        <taxon>Oceanospirillaceae</taxon>
        <taxon>Marinomonas</taxon>
    </lineage>
</organism>
<dbReference type="PRINTS" id="PR00039">
    <property type="entry name" value="HTHLYSR"/>
</dbReference>
<evidence type="ECO:0000313" key="7">
    <source>
        <dbReference type="Proteomes" id="UP000295729"/>
    </source>
</evidence>
<keyword evidence="4" id="KW-0804">Transcription</keyword>
<keyword evidence="7" id="KW-1185">Reference proteome</keyword>
<sequence>MNLPPLKSLPVFESVARLNSFSLAANELNITQSAVSHHIKGLEDYLGELLFIRQGRKLELTNEGRSYLDSISSSLNQIARATENVKGITETKLRLAVYSSFAVYWLIPRLSKLKRQHPNLDLTIEMTFSEPELSDRTADCFITIDKEKRGFDFEWFYTERLFPVCSEGLYQEIASALNTQTEKELEAKLKQSPQLLAQFPLITSYSMYESYAEDWRRWFAEEGQPLPEGAAFHRFSHLMLAHEAATHSLGVALVNDYMFNELDPKDGLVKLPCGTHTATDSFYIAYKHSRRHEPALKQLRHWLRSELNELSLPSHKKIVSG</sequence>
<dbReference type="EMBL" id="SNZA01000005">
    <property type="protein sequence ID" value="TDR06576.1"/>
    <property type="molecule type" value="Genomic_DNA"/>
</dbReference>
<reference evidence="6 7" key="1">
    <citation type="submission" date="2019-03" db="EMBL/GenBank/DDBJ databases">
        <title>Genomic Encyclopedia of Type Strains, Phase IV (KMG-IV): sequencing the most valuable type-strain genomes for metagenomic binning, comparative biology and taxonomic classification.</title>
        <authorList>
            <person name="Goeker M."/>
        </authorList>
    </citation>
    <scope>NUCLEOTIDE SEQUENCE [LARGE SCALE GENOMIC DNA]</scope>
    <source>
        <strain evidence="6 7">DSM 5604</strain>
    </source>
</reference>
<dbReference type="InterPro" id="IPR036390">
    <property type="entry name" value="WH_DNA-bd_sf"/>
</dbReference>
<protein>
    <submittedName>
        <fullName evidence="6">DNA-binding transcriptional LysR family regulator</fullName>
    </submittedName>
</protein>
<comment type="similarity">
    <text evidence="1">Belongs to the LysR transcriptional regulatory family.</text>
</comment>
<dbReference type="PANTHER" id="PTHR30537">
    <property type="entry name" value="HTH-TYPE TRANSCRIPTIONAL REGULATOR"/>
    <property type="match status" value="1"/>
</dbReference>
<proteinExistence type="inferred from homology"/>
<evidence type="ECO:0000259" key="5">
    <source>
        <dbReference type="PROSITE" id="PS50931"/>
    </source>
</evidence>
<dbReference type="Pfam" id="PF03466">
    <property type="entry name" value="LysR_substrate"/>
    <property type="match status" value="1"/>
</dbReference>
<accession>A0A4R6X4K7</accession>
<comment type="caution">
    <text evidence="6">The sequence shown here is derived from an EMBL/GenBank/DDBJ whole genome shotgun (WGS) entry which is preliminary data.</text>
</comment>
<dbReference type="Gene3D" id="3.40.190.10">
    <property type="entry name" value="Periplasmic binding protein-like II"/>
    <property type="match status" value="2"/>
</dbReference>
<dbReference type="PANTHER" id="PTHR30537:SF26">
    <property type="entry name" value="GLYCINE CLEAVAGE SYSTEM TRANSCRIPTIONAL ACTIVATOR"/>
    <property type="match status" value="1"/>
</dbReference>
<feature type="domain" description="HTH lysR-type" evidence="5">
    <location>
        <begin position="4"/>
        <end position="61"/>
    </location>
</feature>
<dbReference type="OrthoDB" id="6787458at2"/>
<evidence type="ECO:0000313" key="6">
    <source>
        <dbReference type="EMBL" id="TDR06576.1"/>
    </source>
</evidence>
<dbReference type="InterPro" id="IPR036388">
    <property type="entry name" value="WH-like_DNA-bd_sf"/>
</dbReference>
<evidence type="ECO:0000256" key="4">
    <source>
        <dbReference type="ARBA" id="ARBA00023163"/>
    </source>
</evidence>
<dbReference type="SUPFAM" id="SSF46785">
    <property type="entry name" value="Winged helix' DNA-binding domain"/>
    <property type="match status" value="1"/>
</dbReference>
<dbReference type="GO" id="GO:0003700">
    <property type="term" value="F:DNA-binding transcription factor activity"/>
    <property type="evidence" value="ECO:0007669"/>
    <property type="project" value="InterPro"/>
</dbReference>
<dbReference type="PROSITE" id="PS50931">
    <property type="entry name" value="HTH_LYSR"/>
    <property type="match status" value="1"/>
</dbReference>
<dbReference type="InterPro" id="IPR005119">
    <property type="entry name" value="LysR_subst-bd"/>
</dbReference>
<gene>
    <name evidence="6" type="ORF">C8D85_2759</name>
</gene>
<dbReference type="AlphaFoldDB" id="A0A4R6X4K7"/>
<dbReference type="FunFam" id="1.10.10.10:FF:000038">
    <property type="entry name" value="Glycine cleavage system transcriptional activator"/>
    <property type="match status" value="1"/>
</dbReference>
<dbReference type="RefSeq" id="WP_133563705.1">
    <property type="nucleotide sequence ID" value="NZ_SNZA01000005.1"/>
</dbReference>
<evidence type="ECO:0000256" key="3">
    <source>
        <dbReference type="ARBA" id="ARBA00023125"/>
    </source>
</evidence>
<dbReference type="Pfam" id="PF00126">
    <property type="entry name" value="HTH_1"/>
    <property type="match status" value="1"/>
</dbReference>
<dbReference type="Proteomes" id="UP000295729">
    <property type="component" value="Unassembled WGS sequence"/>
</dbReference>
<dbReference type="SUPFAM" id="SSF53850">
    <property type="entry name" value="Periplasmic binding protein-like II"/>
    <property type="match status" value="1"/>
</dbReference>
<evidence type="ECO:0000256" key="2">
    <source>
        <dbReference type="ARBA" id="ARBA00023015"/>
    </source>
</evidence>
<dbReference type="GO" id="GO:0043565">
    <property type="term" value="F:sequence-specific DNA binding"/>
    <property type="evidence" value="ECO:0007669"/>
    <property type="project" value="TreeGrafter"/>
</dbReference>
<keyword evidence="3 6" id="KW-0238">DNA-binding</keyword>
<dbReference type="InterPro" id="IPR000847">
    <property type="entry name" value="LysR_HTH_N"/>
</dbReference>